<dbReference type="InterPro" id="IPR004919">
    <property type="entry name" value="GmrSD_N"/>
</dbReference>
<accession>A0A8H5F122</accession>
<comment type="caution">
    <text evidence="3">The sequence shown here is derived from an EMBL/GenBank/DDBJ whole genome shotgun (WGS) entry which is preliminary data.</text>
</comment>
<dbReference type="OrthoDB" id="5419821at2759"/>
<feature type="compositionally biased region" description="Polar residues" evidence="1">
    <location>
        <begin position="55"/>
        <end position="65"/>
    </location>
</feature>
<dbReference type="EMBL" id="JAACJJ010000029">
    <property type="protein sequence ID" value="KAF5319363.1"/>
    <property type="molecule type" value="Genomic_DNA"/>
</dbReference>
<gene>
    <name evidence="3" type="ORF">D9619_008672</name>
</gene>
<organism evidence="3 4">
    <name type="scientific">Psilocybe cf. subviscida</name>
    <dbReference type="NCBI Taxonomy" id="2480587"/>
    <lineage>
        <taxon>Eukaryota</taxon>
        <taxon>Fungi</taxon>
        <taxon>Dikarya</taxon>
        <taxon>Basidiomycota</taxon>
        <taxon>Agaricomycotina</taxon>
        <taxon>Agaricomycetes</taxon>
        <taxon>Agaricomycetidae</taxon>
        <taxon>Agaricales</taxon>
        <taxon>Agaricineae</taxon>
        <taxon>Strophariaceae</taxon>
        <taxon>Psilocybe</taxon>
    </lineage>
</organism>
<feature type="compositionally biased region" description="Low complexity" evidence="1">
    <location>
        <begin position="534"/>
        <end position="552"/>
    </location>
</feature>
<dbReference type="PANTHER" id="PTHR39639">
    <property type="entry name" value="CHROMOSOME 16, WHOLE GENOME SHOTGUN SEQUENCE"/>
    <property type="match status" value="1"/>
</dbReference>
<evidence type="ECO:0000313" key="4">
    <source>
        <dbReference type="Proteomes" id="UP000567179"/>
    </source>
</evidence>
<feature type="domain" description="GmrSD restriction endonucleases N-terminal" evidence="2">
    <location>
        <begin position="90"/>
        <end position="222"/>
    </location>
</feature>
<feature type="region of interest" description="Disordered" evidence="1">
    <location>
        <begin position="1"/>
        <end position="79"/>
    </location>
</feature>
<keyword evidence="4" id="KW-1185">Reference proteome</keyword>
<feature type="compositionally biased region" description="Basic and acidic residues" evidence="1">
    <location>
        <begin position="804"/>
        <end position="813"/>
    </location>
</feature>
<name>A0A8H5F122_9AGAR</name>
<sequence length="935" mass="101913">MPGQYTTWDQDDDSDLSELTDSEDEQEAVPPPSARRAPEPVAERPPSPPRRAKSTRATTQNATETSKQRVGKGALPLRRPPRSVTFSVSALYDFIKQGMIDLDPEYQRGVVWTDKKQSELINSIFDNYYVPPVVFTVLRLNDGGETRTCIDGKQRLTSICQFMDGKIPYKDSTTLRKVHYMNPKGSKRKVLTSQLQNTFKNKQITCVEYDDLKPEEEREIFQRVQLGVSLSPADRLPALNGPYADLVREMRKRIEATPGFSSYLDWGKARGKDFQALGQSVYLIVYGKTPSKADPTPTRLETFLSLVTAPKTFDGLKRDAITMVDVYCRIAGDERLGKDMRKDLTPYEFTMALYLISQHGKKLSDTQLSDAMGRMRRDFKQKFKGKKPASTATTIFKYLLTFVRKTIPELVRDLKDSRPTMGPAFDYKPEAQRCSPSVPKGRRKKERNVQKNESDVQMSDSEPLRLPTGKRKRVFTPPQTDIDQLDTDMEESDDEDRMVSKKKVRESAMGSSKPKPALAGPRKSAQTVVKRSRSSTAKPPSSAAPVASTSKAQPAVKESKPTIKGKASATVKAPTPAASAEAYNDVQTQVAQPSRPLNGARSLPERLPASTPPASSRKPLPTRVSGHQKTPSYGDATPTPPPPTPAPPPPVAFGSGAGRSPAIPPSAPRSVRQSGYASGSACATPANSPPMHYHVPAMVATPTTEAPPPHSAPAERLNAGGGYNGMGSSVIPKAPFQKGKPQAKKATLWPPLGSTGYPAGVPNPPAANANAQVQQPAAQTTASRLRAQAPEMIALGGGPSNKRGAPDHGNRPEVKRRRTGDGLAELGVGQPQNAGVMEPQRRATVHVSQAQQQQQLPAGPSLQREHTEMVDHAYNQRYTPPPGRVDNSRPADSPYHASGSLFSPPSGSLAEEEQMQGIESLSAQGRESQTHNSWH</sequence>
<dbReference type="PANTHER" id="PTHR39639:SF1">
    <property type="entry name" value="DUF262 DOMAIN-CONTAINING PROTEIN"/>
    <property type="match status" value="1"/>
</dbReference>
<dbReference type="Pfam" id="PF03235">
    <property type="entry name" value="GmrSD_N"/>
    <property type="match status" value="1"/>
</dbReference>
<feature type="compositionally biased region" description="Low complexity" evidence="1">
    <location>
        <begin position="848"/>
        <end position="862"/>
    </location>
</feature>
<feature type="compositionally biased region" description="Low complexity" evidence="1">
    <location>
        <begin position="766"/>
        <end position="782"/>
    </location>
</feature>
<feature type="region of interest" description="Disordered" evidence="1">
    <location>
        <begin position="414"/>
        <end position="935"/>
    </location>
</feature>
<feature type="compositionally biased region" description="Pro residues" evidence="1">
    <location>
        <begin position="638"/>
        <end position="651"/>
    </location>
</feature>
<evidence type="ECO:0000256" key="1">
    <source>
        <dbReference type="SAM" id="MobiDB-lite"/>
    </source>
</evidence>
<reference evidence="3 4" key="1">
    <citation type="journal article" date="2020" name="ISME J.">
        <title>Uncovering the hidden diversity of litter-decomposition mechanisms in mushroom-forming fungi.</title>
        <authorList>
            <person name="Floudas D."/>
            <person name="Bentzer J."/>
            <person name="Ahren D."/>
            <person name="Johansson T."/>
            <person name="Persson P."/>
            <person name="Tunlid A."/>
        </authorList>
    </citation>
    <scope>NUCLEOTIDE SEQUENCE [LARGE SCALE GENOMIC DNA]</scope>
    <source>
        <strain evidence="3 4">CBS 101986</strain>
    </source>
</reference>
<protein>
    <recommendedName>
        <fullName evidence="2">GmrSD restriction endonucleases N-terminal domain-containing protein</fullName>
    </recommendedName>
</protein>
<evidence type="ECO:0000259" key="2">
    <source>
        <dbReference type="Pfam" id="PF03235"/>
    </source>
</evidence>
<proteinExistence type="predicted"/>
<dbReference type="Proteomes" id="UP000567179">
    <property type="component" value="Unassembled WGS sequence"/>
</dbReference>
<evidence type="ECO:0000313" key="3">
    <source>
        <dbReference type="EMBL" id="KAF5319363.1"/>
    </source>
</evidence>
<feature type="compositionally biased region" description="Low complexity" evidence="1">
    <location>
        <begin position="897"/>
        <end position="909"/>
    </location>
</feature>
<feature type="compositionally biased region" description="Acidic residues" evidence="1">
    <location>
        <begin position="9"/>
        <end position="27"/>
    </location>
</feature>
<feature type="compositionally biased region" description="Acidic residues" evidence="1">
    <location>
        <begin position="483"/>
        <end position="496"/>
    </location>
</feature>
<dbReference type="AlphaFoldDB" id="A0A8H5F122"/>
<feature type="compositionally biased region" description="Polar residues" evidence="1">
    <location>
        <begin position="917"/>
        <end position="935"/>
    </location>
</feature>